<evidence type="ECO:0000313" key="3">
    <source>
        <dbReference type="Proteomes" id="UP000024547"/>
    </source>
</evidence>
<keyword evidence="3" id="KW-1185">Reference proteome</keyword>
<evidence type="ECO:0000256" key="1">
    <source>
        <dbReference type="SAM" id="MobiDB-lite"/>
    </source>
</evidence>
<feature type="region of interest" description="Disordered" evidence="1">
    <location>
        <begin position="43"/>
        <end position="65"/>
    </location>
</feature>
<evidence type="ECO:0000313" key="2">
    <source>
        <dbReference type="EMBL" id="KCZ62038.1"/>
    </source>
</evidence>
<gene>
    <name evidence="2" type="ORF">HY36_16240</name>
</gene>
<dbReference type="Proteomes" id="UP000024547">
    <property type="component" value="Unassembled WGS sequence"/>
</dbReference>
<protein>
    <submittedName>
        <fullName evidence="2">Uncharacterized protein</fullName>
    </submittedName>
</protein>
<organism evidence="2 3">
    <name type="scientific">Hyphomonas atlantica</name>
    <dbReference type="NCBI Taxonomy" id="1280948"/>
    <lineage>
        <taxon>Bacteria</taxon>
        <taxon>Pseudomonadati</taxon>
        <taxon>Pseudomonadota</taxon>
        <taxon>Alphaproteobacteria</taxon>
        <taxon>Hyphomonadales</taxon>
        <taxon>Hyphomonadaceae</taxon>
        <taxon>Hyphomonas</taxon>
    </lineage>
</organism>
<dbReference type="STRING" id="1280948.HY36_16240"/>
<dbReference type="EMBL" id="AWFH01000011">
    <property type="protein sequence ID" value="KCZ62038.1"/>
    <property type="molecule type" value="Genomic_DNA"/>
</dbReference>
<accession>A0A059E321</accession>
<reference evidence="2 3" key="1">
    <citation type="journal article" date="2014" name="Antonie Van Leeuwenhoek">
        <title>Hyphomonas beringensis sp. nov. and Hyphomonas chukchiensis sp. nov., isolated from surface seawater of the Bering Sea and Chukchi Sea.</title>
        <authorList>
            <person name="Li C."/>
            <person name="Lai Q."/>
            <person name="Li G."/>
            <person name="Dong C."/>
            <person name="Wang J."/>
            <person name="Liao Y."/>
            <person name="Shao Z."/>
        </authorList>
    </citation>
    <scope>NUCLEOTIDE SEQUENCE [LARGE SCALE GENOMIC DNA]</scope>
    <source>
        <strain evidence="2 3">22II1-22F38</strain>
    </source>
</reference>
<sequence>MCSPSQDEIEEKEIAMNRVKKSAVQTPKAKVKPPVKKGCCCAGGSKPGRGKEKSMPALKSAGDAA</sequence>
<dbReference type="PATRIC" id="fig|1280948.3.peg.1474"/>
<proteinExistence type="predicted"/>
<dbReference type="AlphaFoldDB" id="A0A059E321"/>
<comment type="caution">
    <text evidence="2">The sequence shown here is derived from an EMBL/GenBank/DDBJ whole genome shotgun (WGS) entry which is preliminary data.</text>
</comment>
<name>A0A059E321_9PROT</name>